<evidence type="ECO:0000256" key="5">
    <source>
        <dbReference type="ARBA" id="ARBA00022692"/>
    </source>
</evidence>
<dbReference type="Pfam" id="PF07690">
    <property type="entry name" value="MFS_1"/>
    <property type="match status" value="1"/>
</dbReference>
<dbReference type="CDD" id="cd17320">
    <property type="entry name" value="MFS_MdfA_MDR_like"/>
    <property type="match status" value="1"/>
</dbReference>
<dbReference type="InterPro" id="IPR020846">
    <property type="entry name" value="MFS_dom"/>
</dbReference>
<evidence type="ECO:0000256" key="8">
    <source>
        <dbReference type="RuleBase" id="RU365088"/>
    </source>
</evidence>
<keyword evidence="7 8" id="KW-0472">Membrane</keyword>
<comment type="subcellular location">
    <subcellularLocation>
        <location evidence="8">Cell inner membrane</location>
        <topology evidence="8">Multi-pass membrane protein</topology>
    </subcellularLocation>
    <subcellularLocation>
        <location evidence="1">Cell membrane</location>
        <topology evidence="1">Multi-pass membrane protein</topology>
    </subcellularLocation>
</comment>
<dbReference type="PANTHER" id="PTHR23502">
    <property type="entry name" value="MAJOR FACILITATOR SUPERFAMILY"/>
    <property type="match status" value="1"/>
</dbReference>
<evidence type="ECO:0000256" key="1">
    <source>
        <dbReference type="ARBA" id="ARBA00004651"/>
    </source>
</evidence>
<dbReference type="InterPro" id="IPR004812">
    <property type="entry name" value="Efflux_drug-R_Bcr/CmlA"/>
</dbReference>
<feature type="transmembrane region" description="Helical" evidence="8">
    <location>
        <begin position="279"/>
        <end position="300"/>
    </location>
</feature>
<dbReference type="PROSITE" id="PS50850">
    <property type="entry name" value="MFS"/>
    <property type="match status" value="1"/>
</dbReference>
<gene>
    <name evidence="10" type="ORF">SD28_03285</name>
</gene>
<keyword evidence="4" id="KW-1003">Cell membrane</keyword>
<accession>A0A0A8E409</accession>
<dbReference type="InterPro" id="IPR011701">
    <property type="entry name" value="MFS"/>
</dbReference>
<comment type="similarity">
    <text evidence="2 8">Belongs to the major facilitator superfamily. Bcr/CmlA family.</text>
</comment>
<dbReference type="NCBIfam" id="TIGR00710">
    <property type="entry name" value="efflux_Bcr_CflA"/>
    <property type="match status" value="1"/>
</dbReference>
<protein>
    <recommendedName>
        <fullName evidence="8">Bcr/CflA family efflux transporter</fullName>
    </recommendedName>
</protein>
<feature type="transmembrane region" description="Helical" evidence="8">
    <location>
        <begin position="167"/>
        <end position="185"/>
    </location>
</feature>
<proteinExistence type="inferred from homology"/>
<dbReference type="PRINTS" id="PR01036">
    <property type="entry name" value="TCRTETB"/>
</dbReference>
<dbReference type="STRING" id="594679.SD28_03285"/>
<dbReference type="KEGG" id="fgu:SD28_03285"/>
<feature type="transmembrane region" description="Helical" evidence="8">
    <location>
        <begin position="369"/>
        <end position="391"/>
    </location>
</feature>
<organism evidence="10 11">
    <name type="scientific">Allofrancisella guangzhouensis</name>
    <dbReference type="NCBI Taxonomy" id="594679"/>
    <lineage>
        <taxon>Bacteria</taxon>
        <taxon>Pseudomonadati</taxon>
        <taxon>Pseudomonadota</taxon>
        <taxon>Gammaproteobacteria</taxon>
        <taxon>Thiotrichales</taxon>
        <taxon>Francisellaceae</taxon>
        <taxon>Allofrancisella</taxon>
    </lineage>
</organism>
<dbReference type="Gene3D" id="1.20.1720.10">
    <property type="entry name" value="Multidrug resistance protein D"/>
    <property type="match status" value="1"/>
</dbReference>
<dbReference type="GO" id="GO:1990961">
    <property type="term" value="P:xenobiotic detoxification by transmembrane export across the plasma membrane"/>
    <property type="evidence" value="ECO:0007669"/>
    <property type="project" value="InterPro"/>
</dbReference>
<dbReference type="GO" id="GO:0015385">
    <property type="term" value="F:sodium:proton antiporter activity"/>
    <property type="evidence" value="ECO:0007669"/>
    <property type="project" value="TreeGrafter"/>
</dbReference>
<dbReference type="GO" id="GO:0005886">
    <property type="term" value="C:plasma membrane"/>
    <property type="evidence" value="ECO:0007669"/>
    <property type="project" value="UniProtKB-SubCell"/>
</dbReference>
<dbReference type="Proteomes" id="UP000031104">
    <property type="component" value="Chromosome"/>
</dbReference>
<evidence type="ECO:0000313" key="11">
    <source>
        <dbReference type="Proteomes" id="UP000031104"/>
    </source>
</evidence>
<comment type="caution">
    <text evidence="8">Lacks conserved residue(s) required for the propagation of feature annotation.</text>
</comment>
<dbReference type="PANTHER" id="PTHR23502:SF132">
    <property type="entry name" value="POLYAMINE TRANSPORTER 2-RELATED"/>
    <property type="match status" value="1"/>
</dbReference>
<keyword evidence="8" id="KW-0997">Cell inner membrane</keyword>
<feature type="transmembrane region" description="Helical" evidence="8">
    <location>
        <begin position="205"/>
        <end position="229"/>
    </location>
</feature>
<keyword evidence="6 8" id="KW-1133">Transmembrane helix</keyword>
<feature type="transmembrane region" description="Helical" evidence="8">
    <location>
        <begin position="135"/>
        <end position="161"/>
    </location>
</feature>
<feature type="transmembrane region" description="Helical" evidence="8">
    <location>
        <begin position="45"/>
        <end position="65"/>
    </location>
</feature>
<dbReference type="HOGENOM" id="CLU_001265_47_1_6"/>
<keyword evidence="11" id="KW-1185">Reference proteome</keyword>
<dbReference type="RefSeq" id="WP_039124077.1">
    <property type="nucleotide sequence ID" value="NZ_CP010427.1"/>
</dbReference>
<feature type="transmembrane region" description="Helical" evidence="8">
    <location>
        <begin position="340"/>
        <end position="363"/>
    </location>
</feature>
<keyword evidence="5 8" id="KW-0812">Transmembrane</keyword>
<evidence type="ECO:0000259" key="9">
    <source>
        <dbReference type="PROSITE" id="PS50850"/>
    </source>
</evidence>
<feature type="transmembrane region" description="Helical" evidence="8">
    <location>
        <begin position="306"/>
        <end position="328"/>
    </location>
</feature>
<name>A0A0A8E409_9GAMM</name>
<feature type="transmembrane region" description="Helical" evidence="8">
    <location>
        <begin position="106"/>
        <end position="123"/>
    </location>
</feature>
<dbReference type="AlphaFoldDB" id="A0A0A8E409"/>
<dbReference type="OrthoDB" id="5670831at2"/>
<evidence type="ECO:0000313" key="10">
    <source>
        <dbReference type="EMBL" id="AJC48733.1"/>
    </source>
</evidence>
<dbReference type="InterPro" id="IPR036259">
    <property type="entry name" value="MFS_trans_sf"/>
</dbReference>
<evidence type="ECO:0000256" key="6">
    <source>
        <dbReference type="ARBA" id="ARBA00022989"/>
    </source>
</evidence>
<reference evidence="10 11" key="1">
    <citation type="submission" date="2014-12" db="EMBL/GenBank/DDBJ databases">
        <title>Complete genome sequence of Francisella guanzhouensis strain 08HL01032 isolated from air-conditioning system in China.</title>
        <authorList>
            <person name="Svensson D."/>
            <person name="Ohrman C."/>
            <person name="Backman S."/>
            <person name="Karlsson E."/>
            <person name="Nilsson E."/>
            <person name="Bystrom M."/>
            <person name="Larkeryd A."/>
            <person name="Stenberg P."/>
            <person name="Scholtz H.C."/>
            <person name="Forsman M."/>
            <person name="Sjodin A."/>
        </authorList>
    </citation>
    <scope>NUCLEOTIDE SEQUENCE [LARGE SCALE GENOMIC DNA]</scope>
    <source>
        <strain evidence="10 11">08HL01032</strain>
    </source>
</reference>
<evidence type="ECO:0000256" key="3">
    <source>
        <dbReference type="ARBA" id="ARBA00022448"/>
    </source>
</evidence>
<evidence type="ECO:0000256" key="2">
    <source>
        <dbReference type="ARBA" id="ARBA00006236"/>
    </source>
</evidence>
<evidence type="ECO:0000256" key="4">
    <source>
        <dbReference type="ARBA" id="ARBA00022475"/>
    </source>
</evidence>
<dbReference type="GO" id="GO:0042910">
    <property type="term" value="F:xenobiotic transmembrane transporter activity"/>
    <property type="evidence" value="ECO:0007669"/>
    <property type="project" value="InterPro"/>
</dbReference>
<dbReference type="SUPFAM" id="SSF103473">
    <property type="entry name" value="MFS general substrate transporter"/>
    <property type="match status" value="1"/>
</dbReference>
<evidence type="ECO:0000256" key="7">
    <source>
        <dbReference type="ARBA" id="ARBA00023136"/>
    </source>
</evidence>
<dbReference type="EMBL" id="CP010427">
    <property type="protein sequence ID" value="AJC48733.1"/>
    <property type="molecule type" value="Genomic_DNA"/>
</dbReference>
<keyword evidence="3 8" id="KW-0813">Transport</keyword>
<sequence>MKSKSPSIYIITLLLFCMSALSGISSDIYIAAFPDISSFFKVSESLIKSTLSLFFIGLGLSQIIYGPLSDAFGRKKIILLGSIIFFLGTILCIFSKNFNVFLCGRFIQGIGVGAMVCISRAITKDMFKDKLLVKALSYIGMGLAIMPAISPVLGSYIQYYIGWKYEFIFMLLYSLFLQLAVTFFIPETNENKHIKPMKTIIKEYFIILSDHIFLINVIIASFIISMIYIFYSLSSFYFQKYYYWSEIEYSQVAILIAMSLLLGRKVNIYLISLISGNQIIFFGSIVALASSISTFILFYIGFNTILIVLISICLYSISGGIIFSNTFVGATNRYTKTAGLASAMYGVMQMTIVFFLITTSSMLDSLNNVTTIFVFLILFSLLSTIMSSFLIKKKM</sequence>
<feature type="domain" description="Major facilitator superfamily (MFS) profile" evidence="9">
    <location>
        <begin position="11"/>
        <end position="395"/>
    </location>
</feature>
<feature type="transmembrane region" description="Helical" evidence="8">
    <location>
        <begin position="77"/>
        <end position="94"/>
    </location>
</feature>